<name>A0A5J5KA48_9ACTN</name>
<feature type="region of interest" description="Disordered" evidence="5">
    <location>
        <begin position="1"/>
        <end position="102"/>
    </location>
</feature>
<dbReference type="PRINTS" id="PR00368">
    <property type="entry name" value="FADPNR"/>
</dbReference>
<proteinExistence type="predicted"/>
<dbReference type="SUPFAM" id="SSF56425">
    <property type="entry name" value="Succinate dehydrogenase/fumarate reductase flavoprotein, catalytic domain"/>
    <property type="match status" value="1"/>
</dbReference>
<evidence type="ECO:0000259" key="6">
    <source>
        <dbReference type="Pfam" id="PF00890"/>
    </source>
</evidence>
<evidence type="ECO:0000256" key="4">
    <source>
        <dbReference type="ARBA" id="ARBA00023002"/>
    </source>
</evidence>
<comment type="cofactor">
    <cofactor evidence="1">
        <name>FAD</name>
        <dbReference type="ChEBI" id="CHEBI:57692"/>
    </cofactor>
</comment>
<sequence length="573" mass="61960">MAVHLQPAERRPEHLARLGRAHRGGAEQGRRVRRVHRPGGQEAGALGGLERKPGHRGEQVRQGGPDQAGARLHDRLTPRVARPGRSAPPPPKPHQPSHEGTASVNKAWDVIVAGAGTGGLVLATFAARRGARVLVADPAPRVGGTLHIATGQLSAAGTRLQAERGIEDSPEAHLADILRISKGTVDEGLVRLAVENAADTFEWLLGNGYEVLPDHPVQGQNHEPYSTPRYYWGPEAGRSILAALLPPFEAERAKGGITLLLETEVVALRQEDGAVTGVTVRLADGSTEEHTGRNVVLATGGYNSDPERFRKLNGVTAYAAASYPYARGRGLDLGVSAGGYVRGGEKYLCSFGSVLDHDDHPAPVLCRPVHWPEMRQPWEIYVNAHGERFVAEDDPSVDRREHALRAQPELRRWIVFDDRIAREAPRLVPDWPLETLLGHFGTHPMFHRADTLEELGRLAGVHPENLARTVAEYNAALGGDDPLGRTHRPLPVAEPPFYAIRVQGMSITSTAGLAVDTRLRVVDRAGDPVPNLYAIGEILGSGQLMGDSFCGGMLATPAMTFGRLLGDRMLTWT</sequence>
<keyword evidence="8" id="KW-1185">Reference proteome</keyword>
<dbReference type="PANTHER" id="PTHR43400">
    <property type="entry name" value="FUMARATE REDUCTASE"/>
    <property type="match status" value="1"/>
</dbReference>
<dbReference type="GO" id="GO:0008202">
    <property type="term" value="P:steroid metabolic process"/>
    <property type="evidence" value="ECO:0007669"/>
    <property type="project" value="UniProtKB-ARBA"/>
</dbReference>
<dbReference type="Gene3D" id="3.90.700.10">
    <property type="entry name" value="Succinate dehydrogenase/fumarate reductase flavoprotein, catalytic domain"/>
    <property type="match status" value="1"/>
</dbReference>
<dbReference type="InterPro" id="IPR050315">
    <property type="entry name" value="FAD-oxidoreductase_2"/>
</dbReference>
<gene>
    <name evidence="7" type="ORF">F5972_01525</name>
</gene>
<keyword evidence="3" id="KW-0274">FAD</keyword>
<evidence type="ECO:0000256" key="2">
    <source>
        <dbReference type="ARBA" id="ARBA00022630"/>
    </source>
</evidence>
<accession>A0A5J5KA48</accession>
<dbReference type="InterPro" id="IPR036188">
    <property type="entry name" value="FAD/NAD-bd_sf"/>
</dbReference>
<evidence type="ECO:0000313" key="7">
    <source>
        <dbReference type="EMBL" id="KAA9381545.1"/>
    </source>
</evidence>
<dbReference type="Gene3D" id="3.50.50.60">
    <property type="entry name" value="FAD/NAD(P)-binding domain"/>
    <property type="match status" value="1"/>
</dbReference>
<comment type="caution">
    <text evidence="7">The sequence shown here is derived from an EMBL/GenBank/DDBJ whole genome shotgun (WGS) entry which is preliminary data.</text>
</comment>
<evidence type="ECO:0000256" key="1">
    <source>
        <dbReference type="ARBA" id="ARBA00001974"/>
    </source>
</evidence>
<feature type="compositionally biased region" description="Basic and acidic residues" evidence="5">
    <location>
        <begin position="49"/>
        <end position="59"/>
    </location>
</feature>
<dbReference type="InterPro" id="IPR027477">
    <property type="entry name" value="Succ_DH/fumarate_Rdtase_cat_sf"/>
</dbReference>
<dbReference type="Pfam" id="PF00890">
    <property type="entry name" value="FAD_binding_2"/>
    <property type="match status" value="1"/>
</dbReference>
<dbReference type="EMBL" id="VYTZ01000001">
    <property type="protein sequence ID" value="KAA9381545.1"/>
    <property type="molecule type" value="Genomic_DNA"/>
</dbReference>
<reference evidence="7 8" key="1">
    <citation type="submission" date="2019-09" db="EMBL/GenBank/DDBJ databases">
        <title>Screening of Novel Bioactive Compounds from Soil-Associated.</title>
        <authorList>
            <person name="Gong X."/>
        </authorList>
    </citation>
    <scope>NUCLEOTIDE SEQUENCE [LARGE SCALE GENOMIC DNA]</scope>
    <source>
        <strain evidence="7 8">Gxj-6</strain>
    </source>
</reference>
<evidence type="ECO:0000256" key="3">
    <source>
        <dbReference type="ARBA" id="ARBA00022827"/>
    </source>
</evidence>
<dbReference type="InterPro" id="IPR003953">
    <property type="entry name" value="FAD-dep_OxRdtase_2_FAD-bd"/>
</dbReference>
<keyword evidence="2" id="KW-0285">Flavoprotein</keyword>
<feature type="domain" description="FAD-dependent oxidoreductase 2 FAD-binding" evidence="6">
    <location>
        <begin position="109"/>
        <end position="545"/>
    </location>
</feature>
<dbReference type="GO" id="GO:0033765">
    <property type="term" value="F:steroid dehydrogenase activity, acting on the CH-CH group of donors"/>
    <property type="evidence" value="ECO:0007669"/>
    <property type="project" value="UniProtKB-ARBA"/>
</dbReference>
<dbReference type="SUPFAM" id="SSF51905">
    <property type="entry name" value="FAD/NAD(P)-binding domain"/>
    <property type="match status" value="1"/>
</dbReference>
<organism evidence="7 8">
    <name type="scientific">Microbispora cellulosiformans</name>
    <dbReference type="NCBI Taxonomy" id="2614688"/>
    <lineage>
        <taxon>Bacteria</taxon>
        <taxon>Bacillati</taxon>
        <taxon>Actinomycetota</taxon>
        <taxon>Actinomycetes</taxon>
        <taxon>Streptosporangiales</taxon>
        <taxon>Streptosporangiaceae</taxon>
        <taxon>Microbispora</taxon>
    </lineage>
</organism>
<dbReference type="PANTHER" id="PTHR43400:SF10">
    <property type="entry name" value="3-OXOSTEROID 1-DEHYDROGENASE"/>
    <property type="match status" value="1"/>
</dbReference>
<feature type="compositionally biased region" description="Basic and acidic residues" evidence="5">
    <location>
        <begin position="7"/>
        <end position="16"/>
    </location>
</feature>
<keyword evidence="4" id="KW-0560">Oxidoreductase</keyword>
<dbReference type="AlphaFoldDB" id="A0A5J5KA48"/>
<evidence type="ECO:0000313" key="8">
    <source>
        <dbReference type="Proteomes" id="UP000327011"/>
    </source>
</evidence>
<evidence type="ECO:0000256" key="5">
    <source>
        <dbReference type="SAM" id="MobiDB-lite"/>
    </source>
</evidence>
<protein>
    <submittedName>
        <fullName evidence="7">FAD-dependent oxidoreductase</fullName>
    </submittedName>
</protein>
<dbReference type="Proteomes" id="UP000327011">
    <property type="component" value="Unassembled WGS sequence"/>
</dbReference>